<reference evidence="3" key="1">
    <citation type="journal article" date="2014" name="Proc. Natl. Acad. Sci. U.S.A.">
        <title>Extensive sampling of basidiomycete genomes demonstrates inadequacy of the white-rot/brown-rot paradigm for wood decay fungi.</title>
        <authorList>
            <person name="Riley R."/>
            <person name="Salamov A.A."/>
            <person name="Brown D.W."/>
            <person name="Nagy L.G."/>
            <person name="Floudas D."/>
            <person name="Held B.W."/>
            <person name="Levasseur A."/>
            <person name="Lombard V."/>
            <person name="Morin E."/>
            <person name="Otillar R."/>
            <person name="Lindquist E.A."/>
            <person name="Sun H."/>
            <person name="LaButti K.M."/>
            <person name="Schmutz J."/>
            <person name="Jabbour D."/>
            <person name="Luo H."/>
            <person name="Baker S.E."/>
            <person name="Pisabarro A.G."/>
            <person name="Walton J.D."/>
            <person name="Blanchette R.A."/>
            <person name="Henrissat B."/>
            <person name="Martin F."/>
            <person name="Cullen D."/>
            <person name="Hibbett D.S."/>
            <person name="Grigoriev I.V."/>
        </authorList>
    </citation>
    <scope>NUCLEOTIDE SEQUENCE [LARGE SCALE GENOMIC DNA]</scope>
    <source>
        <strain evidence="3">FD-172 SS1</strain>
    </source>
</reference>
<dbReference type="STRING" id="930990.A0A067M977"/>
<organism evidence="2 3">
    <name type="scientific">Botryobasidium botryosum (strain FD-172 SS1)</name>
    <dbReference type="NCBI Taxonomy" id="930990"/>
    <lineage>
        <taxon>Eukaryota</taxon>
        <taxon>Fungi</taxon>
        <taxon>Dikarya</taxon>
        <taxon>Basidiomycota</taxon>
        <taxon>Agaricomycotina</taxon>
        <taxon>Agaricomycetes</taxon>
        <taxon>Cantharellales</taxon>
        <taxon>Botryobasidiaceae</taxon>
        <taxon>Botryobasidium</taxon>
    </lineage>
</organism>
<dbReference type="HOGENOM" id="CLU_022672_2_0_1"/>
<evidence type="ECO:0000313" key="2">
    <source>
        <dbReference type="EMBL" id="KDQ11255.1"/>
    </source>
</evidence>
<sequence>MKVSPLFLAFVALSVSSANAGWFGAEDPSPTNVPEYATWKHAQLVQWLHDNGIEAPASYTDNQLTDLVKSNWDASASWTSDRVEQAQHVFSNLKEASFDAWDESALRNFLVEHGVVAPNGPREHLVLLAKQQYRAYTKAASSLSAQASAGMSTAVYGDSKYQASKSASSLYTHASNTASAAAVQSSEAVTRALQDATDYVYSTWTENQLRSYLEGKGVIKSKQQATRDELLAKMRDAYAATTTPVWKAWSDSYIHQWLVDRGYIKSDFQKQRDSLLEYMQSYYYDINDKVYSTWSDAELKKWLTEHDIIKDAKESAGLKRDKLLRMVQDNYANAQTTTWEAWRDNEMREWLSEHGYLPPATQSEHAKIKRDELIQLMNAKYHDYSCRSAPYLSWPDARLRAYLRDHASPATQSRISHSTSRADLLHDVRLQWPHTPNTRLESVLYAIKDKLSSGAEVAEEKVAAVLEMLTGYHSATRAERAKRDLEWAKEKVEEKAGRAWNEPGKVAKEIKDEL</sequence>
<dbReference type="InterPro" id="IPR018803">
    <property type="entry name" value="Ish1/Msc1-like"/>
</dbReference>
<dbReference type="OrthoDB" id="2527403at2759"/>
<keyword evidence="1" id="KW-0732">Signal</keyword>
<dbReference type="AlphaFoldDB" id="A0A067M977"/>
<dbReference type="EMBL" id="KL198060">
    <property type="protein sequence ID" value="KDQ11255.1"/>
    <property type="molecule type" value="Genomic_DNA"/>
</dbReference>
<dbReference type="Pfam" id="PF10281">
    <property type="entry name" value="Ish1"/>
    <property type="match status" value="5"/>
</dbReference>
<dbReference type="InParanoid" id="A0A067M977"/>
<dbReference type="Proteomes" id="UP000027195">
    <property type="component" value="Unassembled WGS sequence"/>
</dbReference>
<accession>A0A067M977</accession>
<keyword evidence="3" id="KW-1185">Reference proteome</keyword>
<proteinExistence type="predicted"/>
<feature type="signal peptide" evidence="1">
    <location>
        <begin position="1"/>
        <end position="20"/>
    </location>
</feature>
<protein>
    <submittedName>
        <fullName evidence="2">Uncharacterized protein</fullName>
    </submittedName>
</protein>
<evidence type="ECO:0000313" key="3">
    <source>
        <dbReference type="Proteomes" id="UP000027195"/>
    </source>
</evidence>
<evidence type="ECO:0000256" key="1">
    <source>
        <dbReference type="SAM" id="SignalP"/>
    </source>
</evidence>
<gene>
    <name evidence="2" type="ORF">BOTBODRAFT_163031</name>
</gene>
<name>A0A067M977_BOTB1</name>
<feature type="chain" id="PRO_5001645359" evidence="1">
    <location>
        <begin position="21"/>
        <end position="514"/>
    </location>
</feature>